<dbReference type="Gene3D" id="3.40.50.1820">
    <property type="entry name" value="alpha/beta hydrolase"/>
    <property type="match status" value="1"/>
</dbReference>
<protein>
    <recommendedName>
        <fullName evidence="3">NACHT domain-containing protein</fullName>
    </recommendedName>
</protein>
<feature type="compositionally biased region" description="Acidic residues" evidence="2">
    <location>
        <begin position="940"/>
        <end position="958"/>
    </location>
</feature>
<accession>A0AA39XWB3</accession>
<evidence type="ECO:0000313" key="4">
    <source>
        <dbReference type="EMBL" id="KAK0640557.1"/>
    </source>
</evidence>
<reference evidence="4" key="1">
    <citation type="submission" date="2023-06" db="EMBL/GenBank/DDBJ databases">
        <title>Genome-scale phylogeny and comparative genomics of the fungal order Sordariales.</title>
        <authorList>
            <consortium name="Lawrence Berkeley National Laboratory"/>
            <person name="Hensen N."/>
            <person name="Bonometti L."/>
            <person name="Westerberg I."/>
            <person name="Brannstrom I.O."/>
            <person name="Guillou S."/>
            <person name="Cros-Aarteil S."/>
            <person name="Calhoun S."/>
            <person name="Haridas S."/>
            <person name="Kuo A."/>
            <person name="Mondo S."/>
            <person name="Pangilinan J."/>
            <person name="Riley R."/>
            <person name="Labutti K."/>
            <person name="Andreopoulos B."/>
            <person name="Lipzen A."/>
            <person name="Chen C."/>
            <person name="Yanf M."/>
            <person name="Daum C."/>
            <person name="Ng V."/>
            <person name="Clum A."/>
            <person name="Steindorff A."/>
            <person name="Ohm R."/>
            <person name="Martin F."/>
            <person name="Silar P."/>
            <person name="Natvig D."/>
            <person name="Lalanne C."/>
            <person name="Gautier V."/>
            <person name="Ament-Velasquez S.L."/>
            <person name="Kruys A."/>
            <person name="Hutchinson M.I."/>
            <person name="Powell A.J."/>
            <person name="Barry K."/>
            <person name="Miller A.N."/>
            <person name="Grigoriev I.V."/>
            <person name="Debuchy R."/>
            <person name="Gladieux P."/>
            <person name="Thoren M.H."/>
            <person name="Johannesson H."/>
        </authorList>
    </citation>
    <scope>NUCLEOTIDE SEQUENCE</scope>
    <source>
        <strain evidence="4">SMH2532-1</strain>
    </source>
</reference>
<keyword evidence="5" id="KW-1185">Reference proteome</keyword>
<dbReference type="AlphaFoldDB" id="A0AA39XWB3"/>
<dbReference type="InterPro" id="IPR054471">
    <property type="entry name" value="GPIID_WHD"/>
</dbReference>
<dbReference type="PANTHER" id="PTHR10039:SF14">
    <property type="entry name" value="NACHT DOMAIN-CONTAINING PROTEIN"/>
    <property type="match status" value="1"/>
</dbReference>
<dbReference type="Gene3D" id="3.40.50.300">
    <property type="entry name" value="P-loop containing nucleotide triphosphate hydrolases"/>
    <property type="match status" value="1"/>
</dbReference>
<sequence length="1049" mass="117053">MVGHWRDDVAALEVSAGYVLPGNYRKIGRVMGARSRGQGRVRMWGSVQGVRWKVKKQWNVEPKRRDHGLHTIIPAPKEVSGRIDIIAIHGLNGHYLDTWADPATGVNWLRDLIPKVVPAARVLSFSYNSMLQFSKSTADVSTFSLQLLEGIVAERRSLEENDRPVLFICHSLGGLVFKQAYLLACENTNYTELKRRVGGVLFFGTPHRGSSMAWWAKTAARLLELASLGTSTNTQLAKDLDPSSQRLRFVSDAFYGLCSRDELPVVSCYETDKIGGLNTVIVDRDSVVLGVAGEITIAVEGDHRSMCRFSNLEEKRFLPVAMRLQKMASASLSQSTSRVQSLMESFSKANYAAHKARNPAAVEGTCRWILRHPTYQDWMQSPDAAFLWISGDPGSGKSVLASFLVDTLSKTSRASDLNVCYFFFKSDNLEQSSAVNALQALLHQVLVQQTGVATTAVSLLPGHAIEDVGRLWAALVSLARLGVKRTTVCILDAIDECAAKSRKDLLNCISSFISPRKATQNSSETSTGTDNTLEVDTPVSRLKIIVTSRPDNQIKVAFEKALARSQDPQRVSSARVATTMIRLRAEDEIDNIGADVTSVIRFKIQDLVESGLPRELLEKVQLELIARADRTFLWVSLVLSLLEEKVEAGASKRELDAVLKTRDIFAIYSQLLESKPNTERAKKLLYIVLAAARPLTLEEISVALAIMPENDILRQWHAKEPLKPGMLTLDDVEDDIFQPFENHVKSLCGHFVRIVRNKVYLVHETAREYLLEASADAQYSTRATADSLRGLAPTTTNQGSFQHSFTLVAARALLLEICVTYLYCLAKGARDSDTAGYTTPLTKPFLSYAAKSWFVHFHQVSHLLRDGVDNIRYFQNLCHPLFPGFRLWTAEYWRPNPPRHPVVSHGAVDEVQDYYSLQQDTKHEYDGRGREDVVDSDISSPDEEEEEEDEKDGEDGQDSESMQLRHAVAMPRQIPLPKQPTLLFSAQVDQFDHHQPPFSALFTSDVRTLTSSANPTSLRNYNFPLRVNPLGVVTLDYLNEHELKIRGAG</sequence>
<dbReference type="Proteomes" id="UP001174936">
    <property type="component" value="Unassembled WGS sequence"/>
</dbReference>
<gene>
    <name evidence="4" type="ORF">B0T16DRAFT_438603</name>
</gene>
<evidence type="ECO:0000259" key="3">
    <source>
        <dbReference type="PROSITE" id="PS50837"/>
    </source>
</evidence>
<dbReference type="SUPFAM" id="SSF52540">
    <property type="entry name" value="P-loop containing nucleoside triphosphate hydrolases"/>
    <property type="match status" value="1"/>
</dbReference>
<dbReference type="Pfam" id="PF24883">
    <property type="entry name" value="NPHP3_N"/>
    <property type="match status" value="1"/>
</dbReference>
<dbReference type="PROSITE" id="PS50837">
    <property type="entry name" value="NACHT"/>
    <property type="match status" value="1"/>
</dbReference>
<dbReference type="InterPro" id="IPR027417">
    <property type="entry name" value="P-loop_NTPase"/>
</dbReference>
<dbReference type="InterPro" id="IPR029058">
    <property type="entry name" value="AB_hydrolase_fold"/>
</dbReference>
<feature type="compositionally biased region" description="Basic and acidic residues" evidence="2">
    <location>
        <begin position="921"/>
        <end position="933"/>
    </location>
</feature>
<evidence type="ECO:0000256" key="1">
    <source>
        <dbReference type="ARBA" id="ARBA00022737"/>
    </source>
</evidence>
<dbReference type="PANTHER" id="PTHR10039">
    <property type="entry name" value="AMELOGENIN"/>
    <property type="match status" value="1"/>
</dbReference>
<evidence type="ECO:0000256" key="2">
    <source>
        <dbReference type="SAM" id="MobiDB-lite"/>
    </source>
</evidence>
<dbReference type="InterPro" id="IPR056884">
    <property type="entry name" value="NPHP3-like_N"/>
</dbReference>
<proteinExistence type="predicted"/>
<dbReference type="EMBL" id="JAULSV010000006">
    <property type="protein sequence ID" value="KAK0640557.1"/>
    <property type="molecule type" value="Genomic_DNA"/>
</dbReference>
<organism evidence="4 5">
    <name type="scientific">Cercophora newfieldiana</name>
    <dbReference type="NCBI Taxonomy" id="92897"/>
    <lineage>
        <taxon>Eukaryota</taxon>
        <taxon>Fungi</taxon>
        <taxon>Dikarya</taxon>
        <taxon>Ascomycota</taxon>
        <taxon>Pezizomycotina</taxon>
        <taxon>Sordariomycetes</taxon>
        <taxon>Sordariomycetidae</taxon>
        <taxon>Sordariales</taxon>
        <taxon>Lasiosphaeriaceae</taxon>
        <taxon>Cercophora</taxon>
    </lineage>
</organism>
<name>A0AA39XWB3_9PEZI</name>
<dbReference type="InterPro" id="IPR007111">
    <property type="entry name" value="NACHT_NTPase"/>
</dbReference>
<evidence type="ECO:0000313" key="5">
    <source>
        <dbReference type="Proteomes" id="UP001174936"/>
    </source>
</evidence>
<feature type="domain" description="NACHT" evidence="3">
    <location>
        <begin position="385"/>
        <end position="551"/>
    </location>
</feature>
<keyword evidence="1" id="KW-0677">Repeat</keyword>
<dbReference type="Pfam" id="PF22939">
    <property type="entry name" value="WHD_GPIID"/>
    <property type="match status" value="1"/>
</dbReference>
<feature type="region of interest" description="Disordered" evidence="2">
    <location>
        <begin position="921"/>
        <end position="961"/>
    </location>
</feature>
<dbReference type="SUPFAM" id="SSF53474">
    <property type="entry name" value="alpha/beta-Hydrolases"/>
    <property type="match status" value="1"/>
</dbReference>
<comment type="caution">
    <text evidence="4">The sequence shown here is derived from an EMBL/GenBank/DDBJ whole genome shotgun (WGS) entry which is preliminary data.</text>
</comment>